<accession>A0A0C3AI45</accession>
<dbReference type="AlphaFoldDB" id="A0A0C3AI45"/>
<protein>
    <submittedName>
        <fullName evidence="1">Uncharacterized protein</fullName>
    </submittedName>
</protein>
<evidence type="ECO:0000313" key="2">
    <source>
        <dbReference type="Proteomes" id="UP000054166"/>
    </source>
</evidence>
<gene>
    <name evidence="1" type="ORF">PILCRDRAFT_15216</name>
</gene>
<organism evidence="1 2">
    <name type="scientific">Piloderma croceum (strain F 1598)</name>
    <dbReference type="NCBI Taxonomy" id="765440"/>
    <lineage>
        <taxon>Eukaryota</taxon>
        <taxon>Fungi</taxon>
        <taxon>Dikarya</taxon>
        <taxon>Basidiomycota</taxon>
        <taxon>Agaricomycotina</taxon>
        <taxon>Agaricomycetes</taxon>
        <taxon>Agaricomycetidae</taxon>
        <taxon>Atheliales</taxon>
        <taxon>Atheliaceae</taxon>
        <taxon>Piloderma</taxon>
    </lineage>
</organism>
<dbReference type="EMBL" id="KN833081">
    <property type="protein sequence ID" value="KIM73483.1"/>
    <property type="molecule type" value="Genomic_DNA"/>
</dbReference>
<dbReference type="HOGENOM" id="CLU_029793_0_0_1"/>
<reference evidence="1 2" key="1">
    <citation type="submission" date="2014-04" db="EMBL/GenBank/DDBJ databases">
        <authorList>
            <consortium name="DOE Joint Genome Institute"/>
            <person name="Kuo A."/>
            <person name="Tarkka M."/>
            <person name="Buscot F."/>
            <person name="Kohler A."/>
            <person name="Nagy L.G."/>
            <person name="Floudas D."/>
            <person name="Copeland A."/>
            <person name="Barry K.W."/>
            <person name="Cichocki N."/>
            <person name="Veneault-Fourrey C."/>
            <person name="LaButti K."/>
            <person name="Lindquist E.A."/>
            <person name="Lipzen A."/>
            <person name="Lundell T."/>
            <person name="Morin E."/>
            <person name="Murat C."/>
            <person name="Sun H."/>
            <person name="Tunlid A."/>
            <person name="Henrissat B."/>
            <person name="Grigoriev I.V."/>
            <person name="Hibbett D.S."/>
            <person name="Martin F."/>
            <person name="Nordberg H.P."/>
            <person name="Cantor M.N."/>
            <person name="Hua S.X."/>
        </authorList>
    </citation>
    <scope>NUCLEOTIDE SEQUENCE [LARGE SCALE GENOMIC DNA]</scope>
    <source>
        <strain evidence="1 2">F 1598</strain>
    </source>
</reference>
<keyword evidence="2" id="KW-1185">Reference proteome</keyword>
<dbReference type="Proteomes" id="UP000054166">
    <property type="component" value="Unassembled WGS sequence"/>
</dbReference>
<dbReference type="InParanoid" id="A0A0C3AI45"/>
<dbReference type="OrthoDB" id="3040495at2759"/>
<sequence>MPEQPQPSAWSHRLKRWKMSFAQSFGRQPKGFLRIFPRCFATGTAQRHYTTCTVDHRDYHDDTEPPDLEYIVNKFDADRAKGQSFEYLLKNLAPGEIFWVNRGKQMIIAAGHVGVLRSRLLMFPHFWIDRADFDKIVALCQPGPNTDKRKAEQLRRFAVPSEFVEPATNDVEGHSLTVFAAIIGKEHVWALLDFSRLVRIHIISRDTMWCLDDLKLDTKIWPSLWVCFGDGPDWNHERNACLAGLLQWRTETKLCTNAAASAAICKVLCDNNRVFNGFGHHLANDFLHSIGIFPGTPAIVICEDDVLFDRFFAAIQTYMDQWKSPKYLARTANDVNSLNPLAYNTTSNTNYISLYVHVYRKSLCAKVDSLLYNLLATNGFLDEEHTIGEFHDICFTRFLSVH</sequence>
<proteinExistence type="predicted"/>
<reference evidence="2" key="2">
    <citation type="submission" date="2015-01" db="EMBL/GenBank/DDBJ databases">
        <title>Evolutionary Origins and Diversification of the Mycorrhizal Mutualists.</title>
        <authorList>
            <consortium name="DOE Joint Genome Institute"/>
            <consortium name="Mycorrhizal Genomics Consortium"/>
            <person name="Kohler A."/>
            <person name="Kuo A."/>
            <person name="Nagy L.G."/>
            <person name="Floudas D."/>
            <person name="Copeland A."/>
            <person name="Barry K.W."/>
            <person name="Cichocki N."/>
            <person name="Veneault-Fourrey C."/>
            <person name="LaButti K."/>
            <person name="Lindquist E.A."/>
            <person name="Lipzen A."/>
            <person name="Lundell T."/>
            <person name="Morin E."/>
            <person name="Murat C."/>
            <person name="Riley R."/>
            <person name="Ohm R."/>
            <person name="Sun H."/>
            <person name="Tunlid A."/>
            <person name="Henrissat B."/>
            <person name="Grigoriev I.V."/>
            <person name="Hibbett D.S."/>
            <person name="Martin F."/>
        </authorList>
    </citation>
    <scope>NUCLEOTIDE SEQUENCE [LARGE SCALE GENOMIC DNA]</scope>
    <source>
        <strain evidence="2">F 1598</strain>
    </source>
</reference>
<name>A0A0C3AI45_PILCF</name>
<evidence type="ECO:0000313" key="1">
    <source>
        <dbReference type="EMBL" id="KIM73483.1"/>
    </source>
</evidence>